<accession>A0A9X1VZA8</accession>
<evidence type="ECO:0000313" key="2">
    <source>
        <dbReference type="EMBL" id="MCJ0766018.1"/>
    </source>
</evidence>
<dbReference type="Pfam" id="PF07793">
    <property type="entry name" value="DUF1631"/>
    <property type="match status" value="1"/>
</dbReference>
<organism evidence="2 3">
    <name type="scientific">Variovorax terrae</name>
    <dbReference type="NCBI Taxonomy" id="2923278"/>
    <lineage>
        <taxon>Bacteria</taxon>
        <taxon>Pseudomonadati</taxon>
        <taxon>Pseudomonadota</taxon>
        <taxon>Betaproteobacteria</taxon>
        <taxon>Burkholderiales</taxon>
        <taxon>Comamonadaceae</taxon>
        <taxon>Variovorax</taxon>
    </lineage>
</organism>
<comment type="caution">
    <text evidence="2">The sequence shown here is derived from an EMBL/GenBank/DDBJ whole genome shotgun (WGS) entry which is preliminary data.</text>
</comment>
<dbReference type="EMBL" id="JALGBI010000003">
    <property type="protein sequence ID" value="MCJ0766018.1"/>
    <property type="molecule type" value="Genomic_DNA"/>
</dbReference>
<reference evidence="2" key="1">
    <citation type="submission" date="2022-03" db="EMBL/GenBank/DDBJ databases">
        <authorList>
            <person name="Woo C.Y."/>
        </authorList>
    </citation>
    <scope>NUCLEOTIDE SEQUENCE</scope>
    <source>
        <strain evidence="2">CYS-02</strain>
    </source>
</reference>
<dbReference type="RefSeq" id="WP_243309593.1">
    <property type="nucleotide sequence ID" value="NZ_JALGBI010000003.1"/>
</dbReference>
<feature type="region of interest" description="Disordered" evidence="1">
    <location>
        <begin position="221"/>
        <end position="256"/>
    </location>
</feature>
<dbReference type="AlphaFoldDB" id="A0A9X1VZA8"/>
<gene>
    <name evidence="2" type="ORF">MMF98_22620</name>
</gene>
<proteinExistence type="predicted"/>
<protein>
    <submittedName>
        <fullName evidence="2">DUF1631 domain-containing protein</fullName>
    </submittedName>
</protein>
<name>A0A9X1VZA8_9BURK</name>
<dbReference type="Proteomes" id="UP001139447">
    <property type="component" value="Unassembled WGS sequence"/>
</dbReference>
<evidence type="ECO:0000256" key="1">
    <source>
        <dbReference type="SAM" id="MobiDB-lite"/>
    </source>
</evidence>
<dbReference type="InterPro" id="IPR012434">
    <property type="entry name" value="DUF1631"/>
</dbReference>
<keyword evidence="3" id="KW-1185">Reference proteome</keyword>
<sequence length="825" mass="89475">MASHPPILQQCFQAAAAASKPALEHCVDHAVSVLQQAEHKSVKAAERNELALAWRELLAQRTDWGQRYPRDLLAAFQAAAAEPAPARPEAPVAARSGAGKFSLVDDSQVVEAIESSRLLQQVLPVVDQTLSELDTLISSALGLANVAPERNPVRPEIFAQVLRTLIGSAAQAEPAVGALWLRHMAEPLGRELKALYEGLVELLKRANVRAASYRVLQAPASVGSRGPAGAGTAPGTAPGAAGPGTGGAGAKPPSQYADLSAHDINDALFQDFLFHGGGHAQHGLAPSYYAAVDQELAALKATPDSAQDDWFDEPPPQYQALPAVDRPPRFVDVLSQLSSQIWGVYGRARERALVRTQLRKDATRVGQVLGLEVVRKVVNQVAQDPRLLVPVREAIVALEPSLLRLAMVDSRFLSDERHPARRLMEQVAQRSFKYNDEFSSEFAAFFQPVAESFNTLNQVEGIEDASPFATALSQLGALWTAQDRQEHEQHGDVVQAMRFAEERQAMADQIAWNLSSRTDLDNVPGVVLDFLFGPWSLVMAHARLTDRHNQIDPQGFGSVVPDLLWSVKKEVTLRRPVRLIEMIPGMLSTLHTGLDLLGQDPRENQPFFDAMMKLHRPVLKLRRAKSRRDAQESASMDLLSAPMELESAAMVLEDAEDLPMATAEQRTPKAAGQPWLGPQELDAAGFEDTLPSDLGVLAPIPNDSVAAALAPALPDAPPAASPGDDAPLDPGQILLSLREGSWVDLYSKRRWLRAQLIWASTKGTLFMFVSHGGQPHSMTKRSCERLIRDRLLRPVDAHEVVAHALDALAQPAAGPSSVPAELQAA</sequence>
<feature type="compositionally biased region" description="Low complexity" evidence="1">
    <location>
        <begin position="230"/>
        <end position="240"/>
    </location>
</feature>
<evidence type="ECO:0000313" key="3">
    <source>
        <dbReference type="Proteomes" id="UP001139447"/>
    </source>
</evidence>